<sequence length="728" mass="80339">MSKLMSVCMLIAVLSLCLGCSDDTSTAPTDDGNGDDDFTLQGSETIGTTGGVLTTEGFILTVPGDAFDDDHEIKLYASPDEKPFGDHCITNGFRLEGLPEDYSQPLVLAIKHDGTSTQNLAIGIGMETYVEEIDSVVVIYRLVEAEESDGFLNCTLPAPGTVNTRQRAGITARRDITPTSGHRYYTGVENHERFVQSEHFVVWMPTPHSQYTDALVQCLEEQHTAMVEAFGADFSGYDANFPLDVQVSEHVWSHVRAYFHHGHGGPILPILYVSPAALANPDPSSLGISVGEELLRVAQQLKIYPATDYDSDPAYYWFHAAVRQWSEEIFTDDPAFAHPTGIYANTDAPFAGFQAGARTGLPSIDGYEHAMGMSPVIKYLMSDPSFGRQGFVQLYNDVGQGTATLLALQAKLPAPYESWWPEFFRQYMTGELYPIDPSMFMALATASWDIISTGDTEAEFLSEDAGIGPYPDLSAKVFTVGISNLDFGASDVIAFTATSPTLDPSEYTIVLLAWKPGLLVYQGHARELQLGEIKTLTDDGFTQLVAVVVNSEGDYPFLESSDIDLRIELKAAEQVTRAEVWVQIMCRVRNDWPDGSSSEEDRAIVMGTFSVDLDQTGPDTFEAAWDEEDELGVINEGTIKIVLDPSRNEVDVLEIDYHYAYADQNADRIERVTARDIGRVSDYYEVEGSTIVADHVSSLTYISVLDDWTKTALYPKEDQYNKITVRLF</sequence>
<dbReference type="Proteomes" id="UP001593833">
    <property type="component" value="Unassembled WGS sequence"/>
</dbReference>
<keyword evidence="1" id="KW-0732">Signal</keyword>
<name>A0ABV6YIK0_UNCEI</name>
<protein>
    <submittedName>
        <fullName evidence="2">Uncharacterized protein</fullName>
    </submittedName>
</protein>
<organism evidence="2 3">
    <name type="scientific">Eiseniibacteriota bacterium</name>
    <dbReference type="NCBI Taxonomy" id="2212470"/>
    <lineage>
        <taxon>Bacteria</taxon>
        <taxon>Candidatus Eiseniibacteriota</taxon>
    </lineage>
</organism>
<dbReference type="EMBL" id="JBHPKH010000005">
    <property type="protein sequence ID" value="MFC1572170.1"/>
    <property type="molecule type" value="Genomic_DNA"/>
</dbReference>
<evidence type="ECO:0000256" key="1">
    <source>
        <dbReference type="SAM" id="SignalP"/>
    </source>
</evidence>
<proteinExistence type="predicted"/>
<feature type="chain" id="PRO_5045376588" evidence="1">
    <location>
        <begin position="20"/>
        <end position="728"/>
    </location>
</feature>
<evidence type="ECO:0000313" key="2">
    <source>
        <dbReference type="EMBL" id="MFC1572170.1"/>
    </source>
</evidence>
<reference evidence="2 3" key="1">
    <citation type="submission" date="2024-09" db="EMBL/GenBank/DDBJ databases">
        <authorList>
            <person name="D'Angelo T."/>
        </authorList>
    </citation>
    <scope>NUCLEOTIDE SEQUENCE [LARGE SCALE GENOMIC DNA]</scope>
    <source>
        <strain evidence="2">SAG AM-320-E07</strain>
    </source>
</reference>
<accession>A0ABV6YIK0</accession>
<keyword evidence="3" id="KW-1185">Reference proteome</keyword>
<evidence type="ECO:0000313" key="3">
    <source>
        <dbReference type="Proteomes" id="UP001593833"/>
    </source>
</evidence>
<feature type="signal peptide" evidence="1">
    <location>
        <begin position="1"/>
        <end position="19"/>
    </location>
</feature>
<gene>
    <name evidence="2" type="ORF">ACFL6M_01100</name>
</gene>
<comment type="caution">
    <text evidence="2">The sequence shown here is derived from an EMBL/GenBank/DDBJ whole genome shotgun (WGS) entry which is preliminary data.</text>
</comment>